<keyword evidence="2" id="KW-0472">Membrane</keyword>
<feature type="region of interest" description="Disordered" evidence="1">
    <location>
        <begin position="100"/>
        <end position="130"/>
    </location>
</feature>
<organism evidence="4 5">
    <name type="scientific">Intestinibacter bartlettii CAG:1329</name>
    <dbReference type="NCBI Taxonomy" id="1263063"/>
    <lineage>
        <taxon>Bacteria</taxon>
        <taxon>Bacillati</taxon>
        <taxon>Bacillota</taxon>
        <taxon>Clostridia</taxon>
        <taxon>Peptostreptococcales</taxon>
        <taxon>Peptostreptococcaceae</taxon>
        <taxon>Intestinibacter</taxon>
    </lineage>
</organism>
<dbReference type="AlphaFoldDB" id="R5Y291"/>
<feature type="signal peptide" evidence="3">
    <location>
        <begin position="1"/>
        <end position="23"/>
    </location>
</feature>
<evidence type="ECO:0008006" key="6">
    <source>
        <dbReference type="Google" id="ProtNLM"/>
    </source>
</evidence>
<evidence type="ECO:0000313" key="4">
    <source>
        <dbReference type="EMBL" id="CDA10807.1"/>
    </source>
</evidence>
<evidence type="ECO:0000256" key="1">
    <source>
        <dbReference type="SAM" id="MobiDB-lite"/>
    </source>
</evidence>
<dbReference type="EMBL" id="CBBD010000046">
    <property type="protein sequence ID" value="CDA10807.1"/>
    <property type="molecule type" value="Genomic_DNA"/>
</dbReference>
<accession>R5Y291</accession>
<keyword evidence="3" id="KW-0732">Signal</keyword>
<evidence type="ECO:0000313" key="5">
    <source>
        <dbReference type="Proteomes" id="UP000017980"/>
    </source>
</evidence>
<sequence length="267" mass="29415">MKKRLLIGLMMLCAIILTGCVDADVTVDLEKDGTGKAIVELVGPETIFDNIPQETINEWAQSFDTVEKISKSDKKGYKFTTKQEKLDELLKEVTELNGVVDEGSKEDSNSTSKSKSESTTTAFAQTTANTSDNKSAVNEIANELYQKYVDVQEEDGLFSSTYNIGLKIKDAIYSEMTNEQKALVSFIGRSANIGLHIKSPIEAKSSNATSQTKEDGKYVYNWDYTLADVQNINFSATIPNVRNIVIATACALAVLVAIIAMIIRRRK</sequence>
<dbReference type="Proteomes" id="UP000017980">
    <property type="component" value="Unassembled WGS sequence"/>
</dbReference>
<name>R5Y291_9FIRM</name>
<gene>
    <name evidence="4" type="ORF">BN488_01834</name>
</gene>
<evidence type="ECO:0000256" key="3">
    <source>
        <dbReference type="SAM" id="SignalP"/>
    </source>
</evidence>
<protein>
    <recommendedName>
        <fullName evidence="6">Lipoprotein</fullName>
    </recommendedName>
</protein>
<keyword evidence="2" id="KW-0812">Transmembrane</keyword>
<reference evidence="4" key="1">
    <citation type="submission" date="2012-11" db="EMBL/GenBank/DDBJ databases">
        <title>Dependencies among metagenomic species, viruses, plasmids and units of genetic variation.</title>
        <authorList>
            <person name="Nielsen H.B."/>
            <person name="Almeida M."/>
            <person name="Juncker A.S."/>
            <person name="Rasmussen S."/>
            <person name="Li J."/>
            <person name="Sunagawa S."/>
            <person name="Plichta D."/>
            <person name="Gautier L."/>
            <person name="Le Chatelier E."/>
            <person name="Peletier E."/>
            <person name="Bonde I."/>
            <person name="Nielsen T."/>
            <person name="Manichanh C."/>
            <person name="Arumugam M."/>
            <person name="Batto J."/>
            <person name="Santos M.B.Q.D."/>
            <person name="Blom N."/>
            <person name="Borruel N."/>
            <person name="Burgdorf K.S."/>
            <person name="Boumezbeur F."/>
            <person name="Casellas F."/>
            <person name="Dore J."/>
            <person name="Guarner F."/>
            <person name="Hansen T."/>
            <person name="Hildebrand F."/>
            <person name="Kaas R.S."/>
            <person name="Kennedy S."/>
            <person name="Kristiansen K."/>
            <person name="Kultima J.R."/>
            <person name="Leonard P."/>
            <person name="Levenez F."/>
            <person name="Lund O."/>
            <person name="Moumen B."/>
            <person name="Le Paslier D."/>
            <person name="Pons N."/>
            <person name="Pedersen O."/>
            <person name="Prifti E."/>
            <person name="Qin J."/>
            <person name="Raes J."/>
            <person name="Tap J."/>
            <person name="Tims S."/>
            <person name="Ussery D.W."/>
            <person name="Yamada T."/>
            <person name="MetaHit consortium"/>
            <person name="Renault P."/>
            <person name="Sicheritz-Ponten T."/>
            <person name="Bork P."/>
            <person name="Wang J."/>
            <person name="Brunak S."/>
            <person name="Ehrlich S.D."/>
        </authorList>
    </citation>
    <scope>NUCLEOTIDE SEQUENCE [LARGE SCALE GENOMIC DNA]</scope>
</reference>
<dbReference type="RefSeq" id="WP_022072041.1">
    <property type="nucleotide sequence ID" value="NZ_HF999328.1"/>
</dbReference>
<keyword evidence="2" id="KW-1133">Transmembrane helix</keyword>
<comment type="caution">
    <text evidence="4">The sequence shown here is derived from an EMBL/GenBank/DDBJ whole genome shotgun (WGS) entry which is preliminary data.</text>
</comment>
<feature type="chain" id="PRO_5004409806" description="Lipoprotein" evidence="3">
    <location>
        <begin position="24"/>
        <end position="267"/>
    </location>
</feature>
<feature type="compositionally biased region" description="Low complexity" evidence="1">
    <location>
        <begin position="109"/>
        <end position="130"/>
    </location>
</feature>
<feature type="transmembrane region" description="Helical" evidence="2">
    <location>
        <begin position="244"/>
        <end position="263"/>
    </location>
</feature>
<dbReference type="PROSITE" id="PS51257">
    <property type="entry name" value="PROKAR_LIPOPROTEIN"/>
    <property type="match status" value="1"/>
</dbReference>
<proteinExistence type="predicted"/>
<evidence type="ECO:0000256" key="2">
    <source>
        <dbReference type="SAM" id="Phobius"/>
    </source>
</evidence>